<evidence type="ECO:0000256" key="2">
    <source>
        <dbReference type="ARBA" id="ARBA00022670"/>
    </source>
</evidence>
<keyword evidence="7" id="KW-0812">Transmembrane</keyword>
<feature type="transmembrane region" description="Helical" evidence="7">
    <location>
        <begin position="21"/>
        <end position="46"/>
    </location>
</feature>
<evidence type="ECO:0000259" key="8">
    <source>
        <dbReference type="Pfam" id="PF01431"/>
    </source>
</evidence>
<dbReference type="GO" id="GO:0005886">
    <property type="term" value="C:plasma membrane"/>
    <property type="evidence" value="ECO:0007669"/>
    <property type="project" value="TreeGrafter"/>
</dbReference>
<dbReference type="Ensembl" id="ENSCLMT00005002395.1">
    <property type="protein sequence ID" value="ENSCLMP00005002290.1"/>
    <property type="gene ID" value="ENSCLMG00005000730.1"/>
</dbReference>
<dbReference type="Gene3D" id="3.40.390.10">
    <property type="entry name" value="Collagenase (Catalytic Domain)"/>
    <property type="match status" value="1"/>
</dbReference>
<evidence type="ECO:0000256" key="4">
    <source>
        <dbReference type="ARBA" id="ARBA00022801"/>
    </source>
</evidence>
<keyword evidence="7" id="KW-0472">Membrane</keyword>
<evidence type="ECO:0000313" key="11">
    <source>
        <dbReference type="Proteomes" id="UP000694565"/>
    </source>
</evidence>
<keyword evidence="4" id="KW-0378">Hydrolase</keyword>
<keyword evidence="5" id="KW-0862">Zinc</keyword>
<dbReference type="GO" id="GO:0046872">
    <property type="term" value="F:metal ion binding"/>
    <property type="evidence" value="ECO:0007669"/>
    <property type="project" value="UniProtKB-KW"/>
</dbReference>
<evidence type="ECO:0000256" key="6">
    <source>
        <dbReference type="ARBA" id="ARBA00023049"/>
    </source>
</evidence>
<protein>
    <submittedName>
        <fullName evidence="10">Membrane metalloendopeptidase like 1</fullName>
    </submittedName>
</protein>
<dbReference type="PROSITE" id="PS51885">
    <property type="entry name" value="NEPRILYSIN"/>
    <property type="match status" value="1"/>
</dbReference>
<dbReference type="InterPro" id="IPR024079">
    <property type="entry name" value="MetalloPept_cat_dom_sf"/>
</dbReference>
<keyword evidence="7" id="KW-1133">Transmembrane helix</keyword>
<dbReference type="Proteomes" id="UP000694565">
    <property type="component" value="Unplaced"/>
</dbReference>
<organism evidence="10 11">
    <name type="scientific">Cyclopterus lumpus</name>
    <name type="common">Lumpsucker</name>
    <dbReference type="NCBI Taxonomy" id="8103"/>
    <lineage>
        <taxon>Eukaryota</taxon>
        <taxon>Metazoa</taxon>
        <taxon>Chordata</taxon>
        <taxon>Craniata</taxon>
        <taxon>Vertebrata</taxon>
        <taxon>Euteleostomi</taxon>
        <taxon>Actinopterygii</taxon>
        <taxon>Neopterygii</taxon>
        <taxon>Teleostei</taxon>
        <taxon>Neoteleostei</taxon>
        <taxon>Acanthomorphata</taxon>
        <taxon>Eupercaria</taxon>
        <taxon>Perciformes</taxon>
        <taxon>Cottioidei</taxon>
        <taxon>Cottales</taxon>
        <taxon>Cyclopteridae</taxon>
        <taxon>Cyclopterus</taxon>
    </lineage>
</organism>
<dbReference type="CDD" id="cd08662">
    <property type="entry name" value="M13"/>
    <property type="match status" value="1"/>
</dbReference>
<reference evidence="10" key="2">
    <citation type="submission" date="2025-09" db="UniProtKB">
        <authorList>
            <consortium name="Ensembl"/>
        </authorList>
    </citation>
    <scope>IDENTIFICATION</scope>
</reference>
<evidence type="ECO:0000259" key="9">
    <source>
        <dbReference type="Pfam" id="PF05649"/>
    </source>
</evidence>
<dbReference type="SUPFAM" id="SSF55486">
    <property type="entry name" value="Metalloproteases ('zincins'), catalytic domain"/>
    <property type="match status" value="1"/>
</dbReference>
<keyword evidence="2" id="KW-0645">Protease</keyword>
<keyword evidence="3" id="KW-0479">Metal-binding</keyword>
<keyword evidence="11" id="KW-1185">Reference proteome</keyword>
<dbReference type="Pfam" id="PF05649">
    <property type="entry name" value="Peptidase_M13_N"/>
    <property type="match status" value="1"/>
</dbReference>
<accession>A0A8C2WH49</accession>
<dbReference type="GO" id="GO:0004222">
    <property type="term" value="F:metalloendopeptidase activity"/>
    <property type="evidence" value="ECO:0007669"/>
    <property type="project" value="InterPro"/>
</dbReference>
<evidence type="ECO:0000256" key="1">
    <source>
        <dbReference type="ARBA" id="ARBA00001947"/>
    </source>
</evidence>
<evidence type="ECO:0000256" key="3">
    <source>
        <dbReference type="ARBA" id="ARBA00022723"/>
    </source>
</evidence>
<reference evidence="10" key="1">
    <citation type="submission" date="2025-08" db="UniProtKB">
        <authorList>
            <consortium name="Ensembl"/>
        </authorList>
    </citation>
    <scope>IDENTIFICATION</scope>
</reference>
<feature type="domain" description="Peptidase M13 C-terminal" evidence="8">
    <location>
        <begin position="535"/>
        <end position="730"/>
    </location>
</feature>
<dbReference type="GeneTree" id="ENSGT00940000157799"/>
<dbReference type="InterPro" id="IPR018497">
    <property type="entry name" value="Peptidase_M13_C"/>
</dbReference>
<dbReference type="PRINTS" id="PR00786">
    <property type="entry name" value="NEPRILYSIN"/>
</dbReference>
<dbReference type="InterPro" id="IPR000718">
    <property type="entry name" value="Peptidase_M13"/>
</dbReference>
<name>A0A8C2WH49_CYCLU</name>
<proteinExistence type="predicted"/>
<dbReference type="PANTHER" id="PTHR11733:SF141">
    <property type="entry name" value="MEMBRANE METALLO-ENDOPEPTIDASE-LIKE 1"/>
    <property type="match status" value="1"/>
</dbReference>
<sequence length="731" mass="84555">MGKSESQMDIMEKSSKPGKRRWTFAEIGLSVLLLLVSCALAGLVLFRSNLNSVCTTADCVTAAARLLRNMDNSVEPCDNFYQYACGGWLERHVIPETSSRHSVFDILRDKLEIVLKGQLEKEQDRNAIKKAKVLYNSCMNESLIEQRDAQPLLKLIESIGDWPVASDAWNTTTEEAWSLEDTLAKLTARFHKKVLLDMYVWTDDRDSRRHIIYIDQPGLGMPSRDYYFNDGNYKKVREAYLHFMVSIAKITREDRNLTQDDDRVWEEMMQVLELETDIANATSPAEERQDVTVLYYKTTLGELQSTFSFNGFNWTQFIQGVLSSVSVEVQREEEVVVYSSPYLEKMNNVLSKHSVRTMQNYLTWQLIIDRVNSLSRRFKDARARYRKTLYGTTVEDAWWRECVRYVQSSMENAVGALYVRETFAGESKQMVSDLIGKIQKAYVETLEELSWMDSPSKEKAREKAMAIKEHIGYPDHILQESNQKLDQEYTHLNFSEEHYFENILENLKSEAHKSLKKLREPVDPDLWIIGAAVVNAFYSPNRNQIVFPAGILQPPFFSKHQHQALNFDTSCLANRRNFDMDGNMLNWWSNYSAEHFKEQSQCMVQQYGNFNWKLAGGQNVSGISTLGENIADNGGVRQAYKAYLKWVEMEGEEPRLPGLDMNHKQLFFLNFAQVWCGAYRPEYASQSIKTDSHSPLEYRVLGSLQNFEAFSEAFQCQKGSQMNPKRKCRVW</sequence>
<dbReference type="InterPro" id="IPR042089">
    <property type="entry name" value="Peptidase_M13_dom_2"/>
</dbReference>
<dbReference type="AlphaFoldDB" id="A0A8C2WH49"/>
<evidence type="ECO:0000313" key="10">
    <source>
        <dbReference type="Ensembl" id="ENSCLMP00005002290.1"/>
    </source>
</evidence>
<feature type="domain" description="Peptidase M13 N-terminal" evidence="9">
    <location>
        <begin position="76"/>
        <end position="474"/>
    </location>
</feature>
<dbReference type="Pfam" id="PF01431">
    <property type="entry name" value="Peptidase_M13"/>
    <property type="match status" value="1"/>
</dbReference>
<dbReference type="InterPro" id="IPR008753">
    <property type="entry name" value="Peptidase_M13_N"/>
</dbReference>
<dbReference type="Gene3D" id="1.10.1380.10">
    <property type="entry name" value="Neutral endopeptidase , domain2"/>
    <property type="match status" value="1"/>
</dbReference>
<dbReference type="GO" id="GO:0016485">
    <property type="term" value="P:protein processing"/>
    <property type="evidence" value="ECO:0007669"/>
    <property type="project" value="TreeGrafter"/>
</dbReference>
<evidence type="ECO:0000256" key="7">
    <source>
        <dbReference type="SAM" id="Phobius"/>
    </source>
</evidence>
<evidence type="ECO:0000256" key="5">
    <source>
        <dbReference type="ARBA" id="ARBA00022833"/>
    </source>
</evidence>
<comment type="cofactor">
    <cofactor evidence="1">
        <name>Zn(2+)</name>
        <dbReference type="ChEBI" id="CHEBI:29105"/>
    </cofactor>
</comment>
<dbReference type="PANTHER" id="PTHR11733">
    <property type="entry name" value="ZINC METALLOPROTEASE FAMILY M13 NEPRILYSIN-RELATED"/>
    <property type="match status" value="1"/>
</dbReference>
<keyword evidence="6" id="KW-0482">Metalloprotease</keyword>